<dbReference type="InterPro" id="IPR027417">
    <property type="entry name" value="P-loop_NTPase"/>
</dbReference>
<keyword evidence="2" id="KW-1185">Reference proteome</keyword>
<dbReference type="Pfam" id="PF13671">
    <property type="entry name" value="AAA_33"/>
    <property type="match status" value="1"/>
</dbReference>
<keyword evidence="1" id="KW-0418">Kinase</keyword>
<keyword evidence="1" id="KW-0808">Transferase</keyword>
<dbReference type="EMBL" id="OR575930">
    <property type="protein sequence ID" value="WOZ57450.1"/>
    <property type="molecule type" value="Genomic_DNA"/>
</dbReference>
<organism evidence="1 2">
    <name type="scientific">Pseudomonas phage vB_PseuGesM_254</name>
    <dbReference type="NCBI Taxonomy" id="3092638"/>
    <lineage>
        <taxon>Viruses</taxon>
        <taxon>Duplodnaviria</taxon>
        <taxon>Heunggongvirae</taxon>
        <taxon>Uroviricota</taxon>
        <taxon>Caudoviricetes</taxon>
        <taxon>Vandenendeviridae</taxon>
        <taxon>Chemalvirus</taxon>
        <taxon>Chemalvirus PseuGes254</taxon>
    </lineage>
</organism>
<proteinExistence type="predicted"/>
<protein>
    <submittedName>
        <fullName evidence="1">Polynucleotide kinase</fullName>
    </submittedName>
</protein>
<reference evidence="2" key="1">
    <citation type="submission" date="2024-05" db="EMBL/GenBank/DDBJ databases">
        <authorList>
            <person name="Tikunov A.Y."/>
            <person name="Morozova V.V."/>
            <person name="Kozlova Y.N."/>
            <person name="Tikunova N.V."/>
            <person name="Babkin I.V."/>
        </authorList>
    </citation>
    <scope>NUCLEOTIDE SEQUENCE [LARGE SCALE GENOMIC DNA]</scope>
</reference>
<evidence type="ECO:0000313" key="2">
    <source>
        <dbReference type="Proteomes" id="UP001305174"/>
    </source>
</evidence>
<dbReference type="PANTHER" id="PTHR13308">
    <property type="entry name" value="NEDD4-BINDING PROTEIN 2-LIKE 1"/>
    <property type="match status" value="1"/>
</dbReference>
<dbReference type="InterPro" id="IPR026302">
    <property type="entry name" value="NEDD4-bd_p2"/>
</dbReference>
<dbReference type="SUPFAM" id="SSF52540">
    <property type="entry name" value="P-loop containing nucleoside triphosphate hydrolases"/>
    <property type="match status" value="1"/>
</dbReference>
<evidence type="ECO:0000313" key="1">
    <source>
        <dbReference type="EMBL" id="WOZ57450.1"/>
    </source>
</evidence>
<dbReference type="Proteomes" id="UP001305174">
    <property type="component" value="Segment"/>
</dbReference>
<dbReference type="GO" id="GO:0016301">
    <property type="term" value="F:kinase activity"/>
    <property type="evidence" value="ECO:0007669"/>
    <property type="project" value="UniProtKB-KW"/>
</dbReference>
<name>A0AAX4G6Z1_9CAUD</name>
<accession>A0AAX4G6Z1</accession>
<dbReference type="PANTHER" id="PTHR13308:SF5">
    <property type="entry name" value="NEDD4-BINDING PROTEIN 2-LIKE 1"/>
    <property type="match status" value="1"/>
</dbReference>
<sequence>MSKNLYLIRGLPGSGKSTFALKLENAIGAFNFEADHFHEDADGNYVWRPENVENAHALCQRAVRHIMSSSGKDIVVSNTSTTEKELKPYLDLAKEWGYTVTSLIVENRHGNKSIHGVPEETMVKMQNRFSVKLREV</sequence>
<dbReference type="Gene3D" id="3.40.50.300">
    <property type="entry name" value="P-loop containing nucleotide triphosphate hydrolases"/>
    <property type="match status" value="1"/>
</dbReference>